<reference evidence="2 3" key="1">
    <citation type="journal article" date="2021" name="Genome Biol.">
        <title>AFLAP: assembly-free linkage analysis pipeline using k-mers from genome sequencing data.</title>
        <authorList>
            <person name="Fletcher K."/>
            <person name="Zhang L."/>
            <person name="Gil J."/>
            <person name="Han R."/>
            <person name="Cavanaugh K."/>
            <person name="Michelmore R."/>
        </authorList>
    </citation>
    <scope>NUCLEOTIDE SEQUENCE [LARGE SCALE GENOMIC DNA]</scope>
    <source>
        <strain evidence="2 3">SF5</strain>
    </source>
</reference>
<dbReference type="AlphaFoldDB" id="A0A976NY67"/>
<evidence type="ECO:0000313" key="3">
    <source>
        <dbReference type="Proteomes" id="UP000294530"/>
    </source>
</evidence>
<dbReference type="Pfam" id="PF00566">
    <property type="entry name" value="RabGAP-TBC"/>
    <property type="match status" value="1"/>
</dbReference>
<dbReference type="EMBL" id="SHOA02000012">
    <property type="protein sequence ID" value="TDH72162.1"/>
    <property type="molecule type" value="Genomic_DNA"/>
</dbReference>
<evidence type="ECO:0000259" key="1">
    <source>
        <dbReference type="PROSITE" id="PS50086"/>
    </source>
</evidence>
<dbReference type="PROSITE" id="PS50086">
    <property type="entry name" value="TBC_RABGAP"/>
    <property type="match status" value="1"/>
</dbReference>
<dbReference type="SMART" id="SM00164">
    <property type="entry name" value="TBC"/>
    <property type="match status" value="1"/>
</dbReference>
<dbReference type="KEGG" id="blac:94344779"/>
<dbReference type="Proteomes" id="UP000294530">
    <property type="component" value="Unassembled WGS sequence"/>
</dbReference>
<name>A0A976NY67_BRELC</name>
<organism evidence="2 3">
    <name type="scientific">Bremia lactucae</name>
    <name type="common">Lettuce downy mildew</name>
    <dbReference type="NCBI Taxonomy" id="4779"/>
    <lineage>
        <taxon>Eukaryota</taxon>
        <taxon>Sar</taxon>
        <taxon>Stramenopiles</taxon>
        <taxon>Oomycota</taxon>
        <taxon>Peronosporomycetes</taxon>
        <taxon>Peronosporales</taxon>
        <taxon>Peronosporaceae</taxon>
        <taxon>Bremia</taxon>
    </lineage>
</organism>
<dbReference type="Gene3D" id="1.10.8.270">
    <property type="entry name" value="putative rabgap domain of human tbc1 domain family member 14 like domains"/>
    <property type="match status" value="1"/>
</dbReference>
<sequence>MQSRADWFATSGARELRDSSTLEYREYLDRSQYCLKRHFEEDLRQIELDLPRTDESIRLFLLSHDERQSLATNEELPECVMQQYLPKLKNVLVAYSMRNPRVGYIQGHADVLCFILGNSNKRRNEEEAFWVYASVIERVFPEDFFSRTPKLHGFQVDCKLYHELVLEILVPLFPTLSKLKRKVDLPLVTTLLSCKWFVSLWVGELPLALLYEVWDAMLRQDDGSILHLLVALHFFHLAIEKIQLYMETDQWDSSYIYKIILNQCQNATNIAPQTLLQQARTLYGLRDESIEDMRATIRRLPQLRKAEVAALAKETHFNRLEMERLQDEFTFLRFQKKTCCRSKLRGLRQEDLEVILSRELYTFLSIASRGTLEEKACLLFQVPNHRYQEYLNKQGITRLAGHRLYESRGNARSELVCDAAKSPLLRKHFQAILLSQTTPHGHLEYTAWLEFALGDSEIAQLMEWNINRSGRDVCTKTRSFGFWRGTSIQPALLRTTSDSILAQQQRIALRRQLRVHIDDLDERIYKEDDQVARKERQRVSLLSKEMTKKFEACWSPAEVETLSRNPFHEPNRVVRAESLYMLWCQCSIS</sequence>
<dbReference type="GeneID" id="94344779"/>
<gene>
    <name evidence="2" type="ORF">CCR75_001003</name>
</gene>
<dbReference type="RefSeq" id="XP_067821661.1">
    <property type="nucleotide sequence ID" value="XM_067959108.1"/>
</dbReference>
<dbReference type="InterPro" id="IPR000195">
    <property type="entry name" value="Rab-GAP-TBC_dom"/>
</dbReference>
<dbReference type="Gene3D" id="1.10.472.80">
    <property type="entry name" value="Ypt/Rab-GAP domain of gyp1p, domain 3"/>
    <property type="match status" value="1"/>
</dbReference>
<dbReference type="InterPro" id="IPR035969">
    <property type="entry name" value="Rab-GAP_TBC_sf"/>
</dbReference>
<comment type="caution">
    <text evidence="2">The sequence shown here is derived from an EMBL/GenBank/DDBJ whole genome shotgun (WGS) entry which is preliminary data.</text>
</comment>
<accession>A0A976NY67</accession>
<proteinExistence type="predicted"/>
<dbReference type="GO" id="GO:0005096">
    <property type="term" value="F:GTPase activator activity"/>
    <property type="evidence" value="ECO:0007669"/>
    <property type="project" value="TreeGrafter"/>
</dbReference>
<feature type="domain" description="Rab-GAP TBC" evidence="1">
    <location>
        <begin position="1"/>
        <end position="221"/>
    </location>
</feature>
<dbReference type="PANTHER" id="PTHR22957">
    <property type="entry name" value="TBC1 DOMAIN FAMILY MEMBER GTPASE-ACTIVATING PROTEIN"/>
    <property type="match status" value="1"/>
</dbReference>
<dbReference type="SUPFAM" id="SSF47923">
    <property type="entry name" value="Ypt/Rab-GAP domain of gyp1p"/>
    <property type="match status" value="2"/>
</dbReference>
<evidence type="ECO:0000313" key="2">
    <source>
        <dbReference type="EMBL" id="TDH72162.1"/>
    </source>
</evidence>
<protein>
    <recommendedName>
        <fullName evidence="1">Rab-GAP TBC domain-containing protein</fullName>
    </recommendedName>
</protein>
<dbReference type="OrthoDB" id="191686at2759"/>
<keyword evidence="3" id="KW-1185">Reference proteome</keyword>